<dbReference type="PROSITE" id="PS51063">
    <property type="entry name" value="HTH_CRP_2"/>
    <property type="match status" value="1"/>
</dbReference>
<dbReference type="Gene3D" id="2.60.120.10">
    <property type="entry name" value="Jelly Rolls"/>
    <property type="match status" value="1"/>
</dbReference>
<dbReference type="GO" id="GO:0003700">
    <property type="term" value="F:DNA-binding transcription factor activity"/>
    <property type="evidence" value="ECO:0007669"/>
    <property type="project" value="TreeGrafter"/>
</dbReference>
<dbReference type="InterPro" id="IPR000595">
    <property type="entry name" value="cNMP-bd_dom"/>
</dbReference>
<accession>A0A3N1XL76</accession>
<keyword evidence="3" id="KW-0804">Transcription</keyword>
<dbReference type="InterPro" id="IPR012318">
    <property type="entry name" value="HTH_CRP"/>
</dbReference>
<dbReference type="Pfam" id="PF00027">
    <property type="entry name" value="cNMP_binding"/>
    <property type="match status" value="1"/>
</dbReference>
<keyword evidence="2" id="KW-0238">DNA-binding</keyword>
<feature type="domain" description="HTH crp-type" evidence="5">
    <location>
        <begin position="154"/>
        <end position="222"/>
    </location>
</feature>
<dbReference type="Proteomes" id="UP000273083">
    <property type="component" value="Unassembled WGS sequence"/>
</dbReference>
<dbReference type="SMART" id="SM00100">
    <property type="entry name" value="cNMP"/>
    <property type="match status" value="1"/>
</dbReference>
<sequence length="229" mass="26340">MIEYTDTLLKCALFKNIKEQDLEHLLLCLNSYTKNYKSDEYVFFAGKEVNYIGVILSGSIEIIKENQAGSVHIMAFLGPSHIFAEGIVCTKARISPVTIRVKEDSKILFIPYERITRSCGNSCNFHISLIQNMMMILGEKNFNLNTKIELLTLKGMREKIASFLLNEAKIHNSLTFQVIPNRNELAEYLNVSRTSMCRELAKLKEEEIIDYYQNSFKILNMDALKECLM</sequence>
<dbReference type="InterPro" id="IPR018490">
    <property type="entry name" value="cNMP-bd_dom_sf"/>
</dbReference>
<dbReference type="EMBL" id="RJVG01000006">
    <property type="protein sequence ID" value="ROR27464.1"/>
    <property type="molecule type" value="Genomic_DNA"/>
</dbReference>
<dbReference type="GO" id="GO:0005829">
    <property type="term" value="C:cytosol"/>
    <property type="evidence" value="ECO:0007669"/>
    <property type="project" value="TreeGrafter"/>
</dbReference>
<dbReference type="SUPFAM" id="SSF46785">
    <property type="entry name" value="Winged helix' DNA-binding domain"/>
    <property type="match status" value="1"/>
</dbReference>
<dbReference type="CDD" id="cd00038">
    <property type="entry name" value="CAP_ED"/>
    <property type="match status" value="1"/>
</dbReference>
<dbReference type="SUPFAM" id="SSF51206">
    <property type="entry name" value="cAMP-binding domain-like"/>
    <property type="match status" value="1"/>
</dbReference>
<dbReference type="PROSITE" id="PS50042">
    <property type="entry name" value="CNMP_BINDING_3"/>
    <property type="match status" value="1"/>
</dbReference>
<dbReference type="InterPro" id="IPR036390">
    <property type="entry name" value="WH_DNA-bd_sf"/>
</dbReference>
<dbReference type="InterPro" id="IPR050397">
    <property type="entry name" value="Env_Response_Regulators"/>
</dbReference>
<dbReference type="PANTHER" id="PTHR24567">
    <property type="entry name" value="CRP FAMILY TRANSCRIPTIONAL REGULATORY PROTEIN"/>
    <property type="match status" value="1"/>
</dbReference>
<feature type="domain" description="Cyclic nucleotide-binding" evidence="4">
    <location>
        <begin position="13"/>
        <end position="117"/>
    </location>
</feature>
<evidence type="ECO:0000256" key="1">
    <source>
        <dbReference type="ARBA" id="ARBA00023015"/>
    </source>
</evidence>
<evidence type="ECO:0000313" key="7">
    <source>
        <dbReference type="Proteomes" id="UP000273083"/>
    </source>
</evidence>
<keyword evidence="7" id="KW-1185">Reference proteome</keyword>
<evidence type="ECO:0000256" key="3">
    <source>
        <dbReference type="ARBA" id="ARBA00023163"/>
    </source>
</evidence>
<evidence type="ECO:0000313" key="6">
    <source>
        <dbReference type="EMBL" id="ROR27464.1"/>
    </source>
</evidence>
<reference evidence="6 7" key="1">
    <citation type="submission" date="2018-11" db="EMBL/GenBank/DDBJ databases">
        <title>Genomic Encyclopedia of Type Strains, Phase IV (KMG-IV): sequencing the most valuable type-strain genomes for metagenomic binning, comparative biology and taxonomic classification.</title>
        <authorList>
            <person name="Goeker M."/>
        </authorList>
    </citation>
    <scope>NUCLEOTIDE SEQUENCE [LARGE SCALE GENOMIC DNA]</scope>
    <source>
        <strain evidence="6 7">DSM 26537</strain>
    </source>
</reference>
<dbReference type="OrthoDB" id="9774616at2"/>
<evidence type="ECO:0000256" key="2">
    <source>
        <dbReference type="ARBA" id="ARBA00023125"/>
    </source>
</evidence>
<organism evidence="6 7">
    <name type="scientific">Mobilisporobacter senegalensis</name>
    <dbReference type="NCBI Taxonomy" id="1329262"/>
    <lineage>
        <taxon>Bacteria</taxon>
        <taxon>Bacillati</taxon>
        <taxon>Bacillota</taxon>
        <taxon>Clostridia</taxon>
        <taxon>Lachnospirales</taxon>
        <taxon>Lachnospiraceae</taxon>
        <taxon>Mobilisporobacter</taxon>
    </lineage>
</organism>
<protein>
    <submittedName>
        <fullName evidence="6">CRP-like cAMP-binding protein</fullName>
    </submittedName>
</protein>
<comment type="caution">
    <text evidence="6">The sequence shown here is derived from an EMBL/GenBank/DDBJ whole genome shotgun (WGS) entry which is preliminary data.</text>
</comment>
<dbReference type="InterPro" id="IPR014710">
    <property type="entry name" value="RmlC-like_jellyroll"/>
</dbReference>
<dbReference type="AlphaFoldDB" id="A0A3N1XL76"/>
<dbReference type="RefSeq" id="WP_123609709.1">
    <property type="nucleotide sequence ID" value="NZ_RJVG01000006.1"/>
</dbReference>
<gene>
    <name evidence="6" type="ORF">EDD66_106161</name>
</gene>
<dbReference type="PANTHER" id="PTHR24567:SF58">
    <property type="entry name" value="CYCLIC AMP-BINDING REGULATORY PROTEIN"/>
    <property type="match status" value="1"/>
</dbReference>
<evidence type="ECO:0000259" key="4">
    <source>
        <dbReference type="PROSITE" id="PS50042"/>
    </source>
</evidence>
<keyword evidence="1" id="KW-0805">Transcription regulation</keyword>
<proteinExistence type="predicted"/>
<dbReference type="Pfam" id="PF13545">
    <property type="entry name" value="HTH_Crp_2"/>
    <property type="match status" value="1"/>
</dbReference>
<dbReference type="GO" id="GO:0003677">
    <property type="term" value="F:DNA binding"/>
    <property type="evidence" value="ECO:0007669"/>
    <property type="project" value="UniProtKB-KW"/>
</dbReference>
<evidence type="ECO:0000259" key="5">
    <source>
        <dbReference type="PROSITE" id="PS51063"/>
    </source>
</evidence>
<name>A0A3N1XL76_9FIRM</name>